<dbReference type="InterPro" id="IPR036236">
    <property type="entry name" value="Znf_C2H2_sf"/>
</dbReference>
<dbReference type="Proteomes" id="UP001378592">
    <property type="component" value="Unassembled WGS sequence"/>
</dbReference>
<dbReference type="InterPro" id="IPR012934">
    <property type="entry name" value="Znf_AD"/>
</dbReference>
<dbReference type="PROSITE" id="PS00028">
    <property type="entry name" value="ZINC_FINGER_C2H2_1"/>
    <property type="match status" value="10"/>
</dbReference>
<feature type="binding site" evidence="13">
    <location>
        <position position="11"/>
    </location>
    <ligand>
        <name>Zn(2+)</name>
        <dbReference type="ChEBI" id="CHEBI:29105"/>
    </ligand>
</feature>
<dbReference type="FunFam" id="3.30.160.60:FF:000931">
    <property type="entry name" value="zinc finger protein 697"/>
    <property type="match status" value="1"/>
</dbReference>
<dbReference type="GO" id="GO:0000977">
    <property type="term" value="F:RNA polymerase II transcription regulatory region sequence-specific DNA binding"/>
    <property type="evidence" value="ECO:0007669"/>
    <property type="project" value="TreeGrafter"/>
</dbReference>
<dbReference type="FunFam" id="3.30.160.60:FF:000446">
    <property type="entry name" value="Zinc finger protein"/>
    <property type="match status" value="1"/>
</dbReference>
<keyword evidence="10" id="KW-0804">Transcription</keyword>
<organism evidence="17 18">
    <name type="scientific">Gryllus longicercus</name>
    <dbReference type="NCBI Taxonomy" id="2509291"/>
    <lineage>
        <taxon>Eukaryota</taxon>
        <taxon>Metazoa</taxon>
        <taxon>Ecdysozoa</taxon>
        <taxon>Arthropoda</taxon>
        <taxon>Hexapoda</taxon>
        <taxon>Insecta</taxon>
        <taxon>Pterygota</taxon>
        <taxon>Neoptera</taxon>
        <taxon>Polyneoptera</taxon>
        <taxon>Orthoptera</taxon>
        <taxon>Ensifera</taxon>
        <taxon>Gryllidea</taxon>
        <taxon>Grylloidea</taxon>
        <taxon>Gryllidae</taxon>
        <taxon>Gryllinae</taxon>
        <taxon>Gryllus</taxon>
    </lineage>
</organism>
<sequence>MMSFKRICRLCAKLKDAFIHIFDVQGQNMDLLIKIHQCLHIEVSKDDLSTVVCSDCCKKLLDSFDFYKQAKNAQFVLQSLHEADDCSSSIQQRSSGKPLKSTNCARKKNKSSDLGNETSFGVVLLKSCSNRSAEGSPGKRIYLASSYSWHCTDCSMVLANLQALKQHHQTVHQQPTKFQCLHCYKIYSDYRKFSRHVRLHRNEGKFRCEECMRGFSTRQALDTHKILHSNTRPFICSECGHSFRQASTLYSHQNTHAPGHGTFACPECKKMMSSQQTLQHHLLSHKGSWNFMCEICGRGFTRKQTLLRHALTHAEGQTVSCQKCCKMFKTQQQLQTHLRLHSNKQRFQCDVCGRQFHLRTTLATHSRIHTGEKPFKCEFCGQCFRFRGVLVVHRRTHTGERPYKCSVCGWTFNNYANRAKHMKLHCQGSQKEIPKYKKGNSETLQLQVSTNVIGIVAEKDTTPHTSSSIAVTSILAANHFTAMTFSPVVSHTNQNNLIALCSDSSANSNINIQ</sequence>
<dbReference type="PROSITE" id="PS50157">
    <property type="entry name" value="ZINC_FINGER_C2H2_2"/>
    <property type="match status" value="9"/>
</dbReference>
<keyword evidence="18" id="KW-1185">Reference proteome</keyword>
<accession>A0AAN9Z858</accession>
<evidence type="ECO:0000256" key="10">
    <source>
        <dbReference type="ARBA" id="ARBA00023163"/>
    </source>
</evidence>
<reference evidence="17 18" key="1">
    <citation type="submission" date="2024-03" db="EMBL/GenBank/DDBJ databases">
        <title>The genome assembly and annotation of the cricket Gryllus longicercus Weissman &amp; Gray.</title>
        <authorList>
            <person name="Szrajer S."/>
            <person name="Gray D."/>
            <person name="Ylla G."/>
        </authorList>
    </citation>
    <scope>NUCLEOTIDE SEQUENCE [LARGE SCALE GENOMIC DNA]</scope>
    <source>
        <strain evidence="17">DAG 2021-001</strain>
        <tissue evidence="17">Whole body minus gut</tissue>
    </source>
</reference>
<dbReference type="PANTHER" id="PTHR24379:SF127">
    <property type="entry name" value="BLOODY FINGERS-RELATED"/>
    <property type="match status" value="1"/>
</dbReference>
<feature type="domain" description="C2H2-type" evidence="15">
    <location>
        <begin position="234"/>
        <end position="257"/>
    </location>
</feature>
<keyword evidence="7 13" id="KW-0862">Zinc</keyword>
<evidence type="ECO:0000259" key="15">
    <source>
        <dbReference type="PROSITE" id="PS50157"/>
    </source>
</evidence>
<evidence type="ECO:0000256" key="3">
    <source>
        <dbReference type="ARBA" id="ARBA00006991"/>
    </source>
</evidence>
<comment type="caution">
    <text evidence="17">The sequence shown here is derived from an EMBL/GenBank/DDBJ whole genome shotgun (WGS) entry which is preliminary data.</text>
</comment>
<evidence type="ECO:0000256" key="7">
    <source>
        <dbReference type="ARBA" id="ARBA00022833"/>
    </source>
</evidence>
<feature type="domain" description="ZAD" evidence="16">
    <location>
        <begin position="6"/>
        <end position="80"/>
    </location>
</feature>
<feature type="binding site" evidence="13">
    <location>
        <position position="8"/>
    </location>
    <ligand>
        <name>Zn(2+)</name>
        <dbReference type="ChEBI" id="CHEBI:29105"/>
    </ligand>
</feature>
<gene>
    <name evidence="17" type="ORF">R5R35_003279</name>
</gene>
<feature type="binding site" evidence="13">
    <location>
        <position position="53"/>
    </location>
    <ligand>
        <name>Zn(2+)</name>
        <dbReference type="ChEBI" id="CHEBI:29105"/>
    </ligand>
</feature>
<evidence type="ECO:0000313" key="17">
    <source>
        <dbReference type="EMBL" id="KAK7866352.1"/>
    </source>
</evidence>
<dbReference type="Gene3D" id="3.30.160.60">
    <property type="entry name" value="Classic Zinc Finger"/>
    <property type="match status" value="7"/>
</dbReference>
<dbReference type="SMART" id="SM00868">
    <property type="entry name" value="zf-AD"/>
    <property type="match status" value="1"/>
</dbReference>
<dbReference type="AlphaFoldDB" id="A0AAN9Z858"/>
<evidence type="ECO:0000256" key="1">
    <source>
        <dbReference type="ARBA" id="ARBA00003767"/>
    </source>
</evidence>
<keyword evidence="9" id="KW-0238">DNA-binding</keyword>
<evidence type="ECO:0000256" key="11">
    <source>
        <dbReference type="ARBA" id="ARBA00023242"/>
    </source>
</evidence>
<evidence type="ECO:0000256" key="4">
    <source>
        <dbReference type="ARBA" id="ARBA00022723"/>
    </source>
</evidence>
<feature type="domain" description="C2H2-type" evidence="15">
    <location>
        <begin position="375"/>
        <end position="402"/>
    </location>
</feature>
<dbReference type="GO" id="GO:0005634">
    <property type="term" value="C:nucleus"/>
    <property type="evidence" value="ECO:0007669"/>
    <property type="project" value="UniProtKB-SubCell"/>
</dbReference>
<dbReference type="Gene3D" id="3.40.1800.20">
    <property type="match status" value="1"/>
</dbReference>
<comment type="similarity">
    <text evidence="3">Belongs to the krueppel C2H2-type zinc-finger protein family.</text>
</comment>
<evidence type="ECO:0000256" key="8">
    <source>
        <dbReference type="ARBA" id="ARBA00023015"/>
    </source>
</evidence>
<evidence type="ECO:0000256" key="6">
    <source>
        <dbReference type="ARBA" id="ARBA00022771"/>
    </source>
</evidence>
<keyword evidence="5" id="KW-0677">Repeat</keyword>
<dbReference type="PROSITE" id="PS51915">
    <property type="entry name" value="ZAD"/>
    <property type="match status" value="1"/>
</dbReference>
<feature type="domain" description="C2H2-type" evidence="15">
    <location>
        <begin position="206"/>
        <end position="233"/>
    </location>
</feature>
<dbReference type="InterPro" id="IPR013087">
    <property type="entry name" value="Znf_C2H2_type"/>
</dbReference>
<evidence type="ECO:0000256" key="5">
    <source>
        <dbReference type="ARBA" id="ARBA00022737"/>
    </source>
</evidence>
<feature type="domain" description="C2H2-type" evidence="15">
    <location>
        <begin position="178"/>
        <end position="205"/>
    </location>
</feature>
<name>A0AAN9Z858_9ORTH</name>
<feature type="domain" description="C2H2-type" evidence="15">
    <location>
        <begin position="319"/>
        <end position="346"/>
    </location>
</feature>
<feature type="domain" description="C2H2-type" evidence="15">
    <location>
        <begin position="403"/>
        <end position="425"/>
    </location>
</feature>
<evidence type="ECO:0008006" key="19">
    <source>
        <dbReference type="Google" id="ProtNLM"/>
    </source>
</evidence>
<evidence type="ECO:0000256" key="14">
    <source>
        <dbReference type="SAM" id="MobiDB-lite"/>
    </source>
</evidence>
<dbReference type="FunFam" id="3.30.160.60:FF:001498">
    <property type="entry name" value="Zinc finger protein 404"/>
    <property type="match status" value="1"/>
</dbReference>
<dbReference type="SUPFAM" id="SSF57716">
    <property type="entry name" value="Glucocorticoid receptor-like (DNA-binding domain)"/>
    <property type="match status" value="1"/>
</dbReference>
<dbReference type="FunFam" id="3.30.160.60:FF:000363">
    <property type="entry name" value="Zinc finger protein 239"/>
    <property type="match status" value="1"/>
</dbReference>
<dbReference type="PANTHER" id="PTHR24379">
    <property type="entry name" value="KRAB AND ZINC FINGER DOMAIN-CONTAINING"/>
    <property type="match status" value="1"/>
</dbReference>
<comment type="function">
    <text evidence="1">May be involved in transcriptional regulation.</text>
</comment>
<evidence type="ECO:0000256" key="12">
    <source>
        <dbReference type="PROSITE-ProRule" id="PRU00042"/>
    </source>
</evidence>
<evidence type="ECO:0000259" key="16">
    <source>
        <dbReference type="PROSITE" id="PS51915"/>
    </source>
</evidence>
<keyword evidence="6 12" id="KW-0863">Zinc-finger</keyword>
<dbReference type="SUPFAM" id="SSF57667">
    <property type="entry name" value="beta-beta-alpha zinc fingers"/>
    <property type="match status" value="5"/>
</dbReference>
<evidence type="ECO:0000256" key="9">
    <source>
        <dbReference type="ARBA" id="ARBA00023125"/>
    </source>
</evidence>
<dbReference type="FunFam" id="3.30.160.60:FF:000624">
    <property type="entry name" value="zinc finger protein 697"/>
    <property type="match status" value="1"/>
</dbReference>
<keyword evidence="8" id="KW-0805">Transcription regulation</keyword>
<feature type="domain" description="C2H2-type" evidence="15">
    <location>
        <begin position="291"/>
        <end position="318"/>
    </location>
</feature>
<dbReference type="EMBL" id="JAZDUA010000149">
    <property type="protein sequence ID" value="KAK7866352.1"/>
    <property type="molecule type" value="Genomic_DNA"/>
</dbReference>
<protein>
    <recommendedName>
        <fullName evidence="19">Zinc finger protein</fullName>
    </recommendedName>
</protein>
<evidence type="ECO:0000256" key="13">
    <source>
        <dbReference type="PROSITE-ProRule" id="PRU01263"/>
    </source>
</evidence>
<feature type="domain" description="C2H2-type" evidence="15">
    <location>
        <begin position="263"/>
        <end position="290"/>
    </location>
</feature>
<dbReference type="Pfam" id="PF07776">
    <property type="entry name" value="zf-AD"/>
    <property type="match status" value="1"/>
</dbReference>
<evidence type="ECO:0000313" key="18">
    <source>
        <dbReference type="Proteomes" id="UP001378592"/>
    </source>
</evidence>
<comment type="subcellular location">
    <subcellularLocation>
        <location evidence="2">Nucleus</location>
    </subcellularLocation>
</comment>
<feature type="binding site" evidence="13">
    <location>
        <position position="56"/>
    </location>
    <ligand>
        <name>Zn(2+)</name>
        <dbReference type="ChEBI" id="CHEBI:29105"/>
    </ligand>
</feature>
<dbReference type="GO" id="GO:0008270">
    <property type="term" value="F:zinc ion binding"/>
    <property type="evidence" value="ECO:0007669"/>
    <property type="project" value="UniProtKB-UniRule"/>
</dbReference>
<evidence type="ECO:0000256" key="2">
    <source>
        <dbReference type="ARBA" id="ARBA00004123"/>
    </source>
</evidence>
<keyword evidence="4 13" id="KW-0479">Metal-binding</keyword>
<dbReference type="SMART" id="SM00355">
    <property type="entry name" value="ZnF_C2H2"/>
    <property type="match status" value="10"/>
</dbReference>
<keyword evidence="11" id="KW-0539">Nucleus</keyword>
<feature type="region of interest" description="Disordered" evidence="14">
    <location>
        <begin position="89"/>
        <end position="114"/>
    </location>
</feature>
<feature type="compositionally biased region" description="Polar residues" evidence="14">
    <location>
        <begin position="89"/>
        <end position="104"/>
    </location>
</feature>
<dbReference type="GO" id="GO:0000981">
    <property type="term" value="F:DNA-binding transcription factor activity, RNA polymerase II-specific"/>
    <property type="evidence" value="ECO:0007669"/>
    <property type="project" value="TreeGrafter"/>
</dbReference>
<dbReference type="Pfam" id="PF00096">
    <property type="entry name" value="zf-C2H2"/>
    <property type="match status" value="4"/>
</dbReference>
<proteinExistence type="inferred from homology"/>
<feature type="domain" description="C2H2-type" evidence="15">
    <location>
        <begin position="347"/>
        <end position="374"/>
    </location>
</feature>